<proteinExistence type="inferred from homology"/>
<name>A0A9D1SFF9_9FIRM</name>
<dbReference type="Proteomes" id="UP000824109">
    <property type="component" value="Unassembled WGS sequence"/>
</dbReference>
<organism evidence="3 4">
    <name type="scientific">Candidatus Ornithomonoglobus merdipullorum</name>
    <dbReference type="NCBI Taxonomy" id="2840895"/>
    <lineage>
        <taxon>Bacteria</taxon>
        <taxon>Bacillati</taxon>
        <taxon>Bacillota</taxon>
        <taxon>Clostridia</taxon>
        <taxon>Candidatus Ornithomonoglobus</taxon>
    </lineage>
</organism>
<evidence type="ECO:0000313" key="3">
    <source>
        <dbReference type="EMBL" id="HIU57727.1"/>
    </source>
</evidence>
<evidence type="ECO:0000256" key="1">
    <source>
        <dbReference type="ARBA" id="ARBA00038248"/>
    </source>
</evidence>
<comment type="similarity">
    <text evidence="1">Belongs to the UPF0332 family.</text>
</comment>
<dbReference type="PANTHER" id="PTHR36565">
    <property type="entry name" value="UPF0332 PROTEIN TM_1000"/>
    <property type="match status" value="1"/>
</dbReference>
<comment type="caution">
    <text evidence="3">The sequence shown here is derived from an EMBL/GenBank/DDBJ whole genome shotgun (WGS) entry which is preliminary data.</text>
</comment>
<dbReference type="Gene3D" id="1.20.120.330">
    <property type="entry name" value="Nucleotidyltransferases domain 2"/>
    <property type="match status" value="1"/>
</dbReference>
<evidence type="ECO:0000313" key="4">
    <source>
        <dbReference type="Proteomes" id="UP000824109"/>
    </source>
</evidence>
<reference evidence="3" key="1">
    <citation type="submission" date="2020-10" db="EMBL/GenBank/DDBJ databases">
        <authorList>
            <person name="Gilroy R."/>
        </authorList>
    </citation>
    <scope>NUCLEOTIDE SEQUENCE</scope>
    <source>
        <strain evidence="3">USAMLcec3-3695</strain>
    </source>
</reference>
<reference evidence="3" key="2">
    <citation type="journal article" date="2021" name="PeerJ">
        <title>Extensive microbial diversity within the chicken gut microbiome revealed by metagenomics and culture.</title>
        <authorList>
            <person name="Gilroy R."/>
            <person name="Ravi A."/>
            <person name="Getino M."/>
            <person name="Pursley I."/>
            <person name="Horton D.L."/>
            <person name="Alikhan N.F."/>
            <person name="Baker D."/>
            <person name="Gharbi K."/>
            <person name="Hall N."/>
            <person name="Watson M."/>
            <person name="Adriaenssens E.M."/>
            <person name="Foster-Nyarko E."/>
            <person name="Jarju S."/>
            <person name="Secka A."/>
            <person name="Antonio M."/>
            <person name="Oren A."/>
            <person name="Chaudhuri R.R."/>
            <person name="La Ragione R."/>
            <person name="Hildebrand F."/>
            <person name="Pallen M.J."/>
        </authorList>
    </citation>
    <scope>NUCLEOTIDE SEQUENCE</scope>
    <source>
        <strain evidence="3">USAMLcec3-3695</strain>
    </source>
</reference>
<dbReference type="InterPro" id="IPR052226">
    <property type="entry name" value="UPF0332_toxin"/>
</dbReference>
<dbReference type="InterPro" id="IPR007842">
    <property type="entry name" value="HEPN_dom"/>
</dbReference>
<accession>A0A9D1SFF9</accession>
<gene>
    <name evidence="3" type="ORF">IAA61_07970</name>
</gene>
<dbReference type="PANTHER" id="PTHR36565:SF1">
    <property type="entry name" value="UPF0332 PROTEIN TM_1000"/>
    <property type="match status" value="1"/>
</dbReference>
<dbReference type="Pfam" id="PF05168">
    <property type="entry name" value="HEPN"/>
    <property type="match status" value="1"/>
</dbReference>
<protein>
    <submittedName>
        <fullName evidence="3">HEPN domain-containing protein</fullName>
    </submittedName>
</protein>
<feature type="domain" description="HEPN" evidence="2">
    <location>
        <begin position="13"/>
        <end position="126"/>
    </location>
</feature>
<dbReference type="EMBL" id="DVNB01000083">
    <property type="protein sequence ID" value="HIU57727.1"/>
    <property type="molecule type" value="Genomic_DNA"/>
</dbReference>
<evidence type="ECO:0000259" key="2">
    <source>
        <dbReference type="Pfam" id="PF05168"/>
    </source>
</evidence>
<dbReference type="AlphaFoldDB" id="A0A9D1SFF9"/>
<sequence>MRDGAKYDLAIYRLEKAGICLKDAVLLLQNNRFMAAANRAYYAIFHSARSVLALNGEDRKRHSGVISYFQEHYIKTGIIEKTYSYILQNAFEIRQESDYEDFYVLSKQDAEQQVANAEKFLTRIKEYICCYNDNQ</sequence>